<proteinExistence type="predicted"/>
<organism evidence="1 2">
    <name type="scientific">Paenibacillus nuruki</name>
    <dbReference type="NCBI Taxonomy" id="1886670"/>
    <lineage>
        <taxon>Bacteria</taxon>
        <taxon>Bacillati</taxon>
        <taxon>Bacillota</taxon>
        <taxon>Bacilli</taxon>
        <taxon>Bacillales</taxon>
        <taxon>Paenibacillaceae</taxon>
        <taxon>Paenibacillus</taxon>
    </lineage>
</organism>
<protein>
    <recommendedName>
        <fullName evidence="3">HEAT repeat domain-containing protein</fullName>
    </recommendedName>
</protein>
<dbReference type="InterPro" id="IPR016024">
    <property type="entry name" value="ARM-type_fold"/>
</dbReference>
<name>A0A1E3L0D9_9BACL</name>
<evidence type="ECO:0000313" key="1">
    <source>
        <dbReference type="EMBL" id="ODP27262.1"/>
    </source>
</evidence>
<gene>
    <name evidence="1" type="ORF">PTI45_03387</name>
</gene>
<evidence type="ECO:0000313" key="2">
    <source>
        <dbReference type="Proteomes" id="UP000094578"/>
    </source>
</evidence>
<dbReference type="AlphaFoldDB" id="A0A1E3L0D9"/>
<dbReference type="InterPro" id="IPR011989">
    <property type="entry name" value="ARM-like"/>
</dbReference>
<dbReference type="EMBL" id="MDER01000064">
    <property type="protein sequence ID" value="ODP27262.1"/>
    <property type="molecule type" value="Genomic_DNA"/>
</dbReference>
<dbReference type="Proteomes" id="UP000094578">
    <property type="component" value="Unassembled WGS sequence"/>
</dbReference>
<sequence>MEHIDYIQDLVYRMSVKTDEHGQAVRSSGDSVGWKARKEAQQLKEEHWIDIVDTVWTQTTHVDDRKHLFFIWSHLSRHTQGTRAVDKMLLYFQSIPPREQMMLLHTFTYVPFVPDATPFLSLSYAKKASVRHNAIEILGHCDREVVGERLIELLSISKNHLDLFYILLAIQDANLYIAAPYLVPHLRSNKVDIRALCIHILSAFDGKHYLSIFEHHLAKDLSSSVKWNAMQAIAKHGTPSQVKLVLKRVKSIVSRPRASRQHPTSELMYGISFLHRVASDDPDVVKWLQEIRTTKYDNLFDYEQKWLNELLLE</sequence>
<dbReference type="SUPFAM" id="SSF48371">
    <property type="entry name" value="ARM repeat"/>
    <property type="match status" value="1"/>
</dbReference>
<dbReference type="RefSeq" id="WP_069328770.1">
    <property type="nucleotide sequence ID" value="NZ_MDER01000064.1"/>
</dbReference>
<accession>A0A1E3L0D9</accession>
<dbReference type="Gene3D" id="1.25.10.10">
    <property type="entry name" value="Leucine-rich Repeat Variant"/>
    <property type="match status" value="1"/>
</dbReference>
<keyword evidence="2" id="KW-1185">Reference proteome</keyword>
<evidence type="ECO:0008006" key="3">
    <source>
        <dbReference type="Google" id="ProtNLM"/>
    </source>
</evidence>
<reference evidence="1 2" key="1">
    <citation type="submission" date="2016-08" db="EMBL/GenBank/DDBJ databases">
        <title>Genome sequencing of Paenibacillus sp. TI45-13ar, isolated from Korean traditional nuruk.</title>
        <authorList>
            <person name="Kim S.-J."/>
        </authorList>
    </citation>
    <scope>NUCLEOTIDE SEQUENCE [LARGE SCALE GENOMIC DNA]</scope>
    <source>
        <strain evidence="1 2">TI45-13ar</strain>
    </source>
</reference>
<comment type="caution">
    <text evidence="1">The sequence shown here is derived from an EMBL/GenBank/DDBJ whole genome shotgun (WGS) entry which is preliminary data.</text>
</comment>
<dbReference type="STRING" id="1886670.PTI45_03387"/>